<dbReference type="SMART" id="SM00511">
    <property type="entry name" value="ORANGE"/>
    <property type="match status" value="1"/>
</dbReference>
<dbReference type="Gene3D" id="6.10.250.980">
    <property type="match status" value="1"/>
</dbReference>
<evidence type="ECO:0000313" key="11">
    <source>
        <dbReference type="Proteomes" id="UP000838412"/>
    </source>
</evidence>
<keyword evidence="11" id="KW-1185">Reference proteome</keyword>
<feature type="domain" description="BHLH" evidence="8">
    <location>
        <begin position="20"/>
        <end position="77"/>
    </location>
</feature>
<feature type="region of interest" description="Disordered" evidence="7">
    <location>
        <begin position="1"/>
        <end position="32"/>
    </location>
</feature>
<dbReference type="InterPro" id="IPR003650">
    <property type="entry name" value="Orange_dom"/>
</dbReference>
<evidence type="ECO:0000256" key="3">
    <source>
        <dbReference type="ARBA" id="ARBA00023015"/>
    </source>
</evidence>
<dbReference type="SUPFAM" id="SSF158457">
    <property type="entry name" value="Orange domain-like"/>
    <property type="match status" value="1"/>
</dbReference>
<evidence type="ECO:0000256" key="6">
    <source>
        <dbReference type="ARBA" id="ARBA00023242"/>
    </source>
</evidence>
<keyword evidence="4" id="KW-0238">DNA-binding</keyword>
<feature type="compositionally biased region" description="Basic and acidic residues" evidence="7">
    <location>
        <begin position="8"/>
        <end position="20"/>
    </location>
</feature>
<keyword evidence="6" id="KW-0539">Nucleus</keyword>
<dbReference type="OrthoDB" id="6085656at2759"/>
<evidence type="ECO:0000259" key="9">
    <source>
        <dbReference type="PROSITE" id="PS51054"/>
    </source>
</evidence>
<dbReference type="PROSITE" id="PS50888">
    <property type="entry name" value="BHLH"/>
    <property type="match status" value="1"/>
</dbReference>
<dbReference type="InterPro" id="IPR011598">
    <property type="entry name" value="bHLH_dom"/>
</dbReference>
<dbReference type="InterPro" id="IPR036638">
    <property type="entry name" value="HLH_DNA-bd_sf"/>
</dbReference>
<dbReference type="Pfam" id="PF00010">
    <property type="entry name" value="HLH"/>
    <property type="match status" value="1"/>
</dbReference>
<dbReference type="Pfam" id="PF07527">
    <property type="entry name" value="Hairy_orange"/>
    <property type="match status" value="1"/>
</dbReference>
<feature type="region of interest" description="Disordered" evidence="7">
    <location>
        <begin position="274"/>
        <end position="300"/>
    </location>
</feature>
<dbReference type="GO" id="GO:0003677">
    <property type="term" value="F:DNA binding"/>
    <property type="evidence" value="ECO:0007669"/>
    <property type="project" value="UniProtKB-KW"/>
</dbReference>
<proteinExistence type="predicted"/>
<dbReference type="Proteomes" id="UP000838412">
    <property type="component" value="Chromosome 11"/>
</dbReference>
<evidence type="ECO:0000256" key="1">
    <source>
        <dbReference type="ARBA" id="ARBA00004123"/>
    </source>
</evidence>
<keyword evidence="5" id="KW-0804">Transcription</keyword>
<evidence type="ECO:0000259" key="8">
    <source>
        <dbReference type="PROSITE" id="PS50888"/>
    </source>
</evidence>
<evidence type="ECO:0000256" key="7">
    <source>
        <dbReference type="SAM" id="MobiDB-lite"/>
    </source>
</evidence>
<accession>A0A8J9VJC9</accession>
<organism evidence="10 11">
    <name type="scientific">Branchiostoma lanceolatum</name>
    <name type="common">Common lancelet</name>
    <name type="synonym">Amphioxus lanceolatum</name>
    <dbReference type="NCBI Taxonomy" id="7740"/>
    <lineage>
        <taxon>Eukaryota</taxon>
        <taxon>Metazoa</taxon>
        <taxon>Chordata</taxon>
        <taxon>Cephalochordata</taxon>
        <taxon>Leptocardii</taxon>
        <taxon>Amphioxiformes</taxon>
        <taxon>Branchiostomatidae</taxon>
        <taxon>Branchiostoma</taxon>
    </lineage>
</organism>
<feature type="domain" description="Orange" evidence="9">
    <location>
        <begin position="96"/>
        <end position="129"/>
    </location>
</feature>
<evidence type="ECO:0000256" key="4">
    <source>
        <dbReference type="ARBA" id="ARBA00023125"/>
    </source>
</evidence>
<keyword evidence="2" id="KW-0678">Repressor</keyword>
<dbReference type="AlphaFoldDB" id="A0A8J9VJC9"/>
<keyword evidence="3" id="KW-0805">Transcription regulation</keyword>
<dbReference type="InterPro" id="IPR050370">
    <property type="entry name" value="HES_HEY"/>
</dbReference>
<dbReference type="PROSITE" id="PS51054">
    <property type="entry name" value="ORANGE"/>
    <property type="match status" value="1"/>
</dbReference>
<dbReference type="CDD" id="cd11459">
    <property type="entry name" value="bHLH-O_HES1_4"/>
    <property type="match status" value="1"/>
</dbReference>
<reference evidence="10" key="1">
    <citation type="submission" date="2022-01" db="EMBL/GenBank/DDBJ databases">
        <authorList>
            <person name="Braso-Vives M."/>
        </authorList>
    </citation>
    <scope>NUCLEOTIDE SEQUENCE</scope>
</reference>
<dbReference type="GO" id="GO:0006355">
    <property type="term" value="P:regulation of DNA-templated transcription"/>
    <property type="evidence" value="ECO:0007669"/>
    <property type="project" value="InterPro"/>
</dbReference>
<dbReference type="PANTHER" id="PTHR10985">
    <property type="entry name" value="BASIC HELIX-LOOP-HELIX TRANSCRIPTION FACTOR, HES-RELATED"/>
    <property type="match status" value="1"/>
</dbReference>
<dbReference type="EMBL" id="OV696696">
    <property type="protein sequence ID" value="CAH1240485.1"/>
    <property type="molecule type" value="Genomic_DNA"/>
</dbReference>
<comment type="subcellular location">
    <subcellularLocation>
        <location evidence="1">Nucleus</location>
    </subcellularLocation>
</comment>
<name>A0A8J9VJC9_BRALA</name>
<dbReference type="Gene3D" id="4.10.280.10">
    <property type="entry name" value="Helix-loop-helix DNA-binding domain"/>
    <property type="match status" value="1"/>
</dbReference>
<dbReference type="GO" id="GO:0005634">
    <property type="term" value="C:nucleus"/>
    <property type="evidence" value="ECO:0007669"/>
    <property type="project" value="UniProtKB-SubCell"/>
</dbReference>
<evidence type="ECO:0000256" key="5">
    <source>
        <dbReference type="ARBA" id="ARBA00023163"/>
    </source>
</evidence>
<dbReference type="SUPFAM" id="SSF47459">
    <property type="entry name" value="HLH, helix-loop-helix DNA-binding domain"/>
    <property type="match status" value="1"/>
</dbReference>
<dbReference type="FunFam" id="4.10.280.10:FF:000009">
    <property type="entry name" value="Transcription factor HES-1"/>
    <property type="match status" value="1"/>
</dbReference>
<sequence>MSNMPMEKVPEKPKSSETQRRKSSKPIMEKRRRARINDSLNQLKTLILDALKKDSSRHSKLEKADILEMTVKHLRNLQRQQIADSVVRDPVALSKYRAGYSECMTEVSRFLTGADAMDSQVQQRLLGHLASCCQTVDTIAPPVQQPVHVQVAAAAPSVSVAGAISLASPTAAQTSPLRVPGPGVPTTAYGGIPVVPGQIPSGEPVAVLLPSQAFPGGQMPSHVIPVYANATMVGSSRPESSVHGVTTSTFVQSTMGPIVTPAPGLITAVPSLPPAAQRSPVPAAQAAPLPGDMDKMWRPW</sequence>
<dbReference type="GO" id="GO:0046983">
    <property type="term" value="F:protein dimerization activity"/>
    <property type="evidence" value="ECO:0007669"/>
    <property type="project" value="InterPro"/>
</dbReference>
<evidence type="ECO:0000256" key="2">
    <source>
        <dbReference type="ARBA" id="ARBA00022491"/>
    </source>
</evidence>
<protein>
    <submittedName>
        <fullName evidence="10">HES1 protein</fullName>
    </submittedName>
</protein>
<dbReference type="SMART" id="SM00353">
    <property type="entry name" value="HLH"/>
    <property type="match status" value="1"/>
</dbReference>
<evidence type="ECO:0000313" key="10">
    <source>
        <dbReference type="EMBL" id="CAH1240485.1"/>
    </source>
</evidence>
<gene>
    <name evidence="10" type="primary">HES1</name>
    <name evidence="10" type="ORF">BLAG_LOCUS4441</name>
</gene>